<feature type="domain" description="IFT121/TULP4 N-terminal" evidence="5">
    <location>
        <begin position="1"/>
        <end position="52"/>
    </location>
</feature>
<dbReference type="SUPFAM" id="SSF50978">
    <property type="entry name" value="WD40 repeat-like"/>
    <property type="match status" value="1"/>
</dbReference>
<accession>A0AAE0ES13</accession>
<evidence type="ECO:0000313" key="7">
    <source>
        <dbReference type="Proteomes" id="UP001190700"/>
    </source>
</evidence>
<name>A0AAE0ES13_9CHLO</name>
<gene>
    <name evidence="6" type="ORF">CYMTET_51528</name>
</gene>
<dbReference type="Pfam" id="PF24797">
    <property type="entry name" value="Beta-prop_WDR35_TULP_N"/>
    <property type="match status" value="1"/>
</dbReference>
<evidence type="ECO:0000313" key="6">
    <source>
        <dbReference type="EMBL" id="KAK3238461.1"/>
    </source>
</evidence>
<comment type="caution">
    <text evidence="6">The sequence shown here is derived from an EMBL/GenBank/DDBJ whole genome shotgun (WGS) entry which is preliminary data.</text>
</comment>
<keyword evidence="3" id="KW-0853">WD repeat</keyword>
<protein>
    <submittedName>
        <fullName evidence="6">WD repeat-containing protein 35, variant 2</fullName>
    </submittedName>
</protein>
<evidence type="ECO:0000256" key="2">
    <source>
        <dbReference type="ARBA" id="ARBA00022490"/>
    </source>
</evidence>
<comment type="subcellular location">
    <subcellularLocation>
        <location evidence="1">Cytoplasm</location>
    </subcellularLocation>
</comment>
<proteinExistence type="predicted"/>
<keyword evidence="7" id="KW-1185">Reference proteome</keyword>
<evidence type="ECO:0000256" key="1">
    <source>
        <dbReference type="ARBA" id="ARBA00004496"/>
    </source>
</evidence>
<keyword evidence="2" id="KW-0963">Cytoplasm</keyword>
<sequence>MFIYLSKKIAIPNGVKLKCVSWNSEQGWIACGGDNGLLKVLKLESGTPKARLSPLLSWGTKIMAGSRLSHTSKPKD</sequence>
<dbReference type="GO" id="GO:0005737">
    <property type="term" value="C:cytoplasm"/>
    <property type="evidence" value="ECO:0007669"/>
    <property type="project" value="UniProtKB-SubCell"/>
</dbReference>
<evidence type="ECO:0000256" key="3">
    <source>
        <dbReference type="ARBA" id="ARBA00022574"/>
    </source>
</evidence>
<organism evidence="6 7">
    <name type="scientific">Cymbomonas tetramitiformis</name>
    <dbReference type="NCBI Taxonomy" id="36881"/>
    <lineage>
        <taxon>Eukaryota</taxon>
        <taxon>Viridiplantae</taxon>
        <taxon>Chlorophyta</taxon>
        <taxon>Pyramimonadophyceae</taxon>
        <taxon>Pyramimonadales</taxon>
        <taxon>Pyramimonadaceae</taxon>
        <taxon>Cymbomonas</taxon>
    </lineage>
</organism>
<dbReference type="AlphaFoldDB" id="A0AAE0ES13"/>
<evidence type="ECO:0000259" key="5">
    <source>
        <dbReference type="Pfam" id="PF24797"/>
    </source>
</evidence>
<keyword evidence="4" id="KW-0677">Repeat</keyword>
<reference evidence="6 7" key="1">
    <citation type="journal article" date="2015" name="Genome Biol. Evol.">
        <title>Comparative Genomics of a Bacterivorous Green Alga Reveals Evolutionary Causalities and Consequences of Phago-Mixotrophic Mode of Nutrition.</title>
        <authorList>
            <person name="Burns J.A."/>
            <person name="Paasch A."/>
            <person name="Narechania A."/>
            <person name="Kim E."/>
        </authorList>
    </citation>
    <scope>NUCLEOTIDE SEQUENCE [LARGE SCALE GENOMIC DNA]</scope>
    <source>
        <strain evidence="6 7">PLY_AMNH</strain>
    </source>
</reference>
<dbReference type="InterPro" id="IPR036322">
    <property type="entry name" value="WD40_repeat_dom_sf"/>
</dbReference>
<evidence type="ECO:0000256" key="4">
    <source>
        <dbReference type="ARBA" id="ARBA00022737"/>
    </source>
</evidence>
<dbReference type="EMBL" id="LGRX02034208">
    <property type="protein sequence ID" value="KAK3238461.1"/>
    <property type="molecule type" value="Genomic_DNA"/>
</dbReference>
<dbReference type="InterPro" id="IPR056159">
    <property type="entry name" value="Beta-prop_IFT121_TULP_N"/>
</dbReference>
<dbReference type="Proteomes" id="UP001190700">
    <property type="component" value="Unassembled WGS sequence"/>
</dbReference>